<reference evidence="1" key="1">
    <citation type="submission" date="2014-11" db="EMBL/GenBank/DDBJ databases">
        <authorList>
            <person name="Amaro Gonzalez C."/>
        </authorList>
    </citation>
    <scope>NUCLEOTIDE SEQUENCE</scope>
</reference>
<reference evidence="1" key="2">
    <citation type="journal article" date="2015" name="Fish Shellfish Immunol.">
        <title>Early steps in the European eel (Anguilla anguilla)-Vibrio vulnificus interaction in the gills: Role of the RtxA13 toxin.</title>
        <authorList>
            <person name="Callol A."/>
            <person name="Pajuelo D."/>
            <person name="Ebbesson L."/>
            <person name="Teles M."/>
            <person name="MacKenzie S."/>
            <person name="Amaro C."/>
        </authorList>
    </citation>
    <scope>NUCLEOTIDE SEQUENCE</scope>
</reference>
<name>A0A0E9U9Q3_ANGAN</name>
<organism evidence="1">
    <name type="scientific">Anguilla anguilla</name>
    <name type="common">European freshwater eel</name>
    <name type="synonym">Muraena anguilla</name>
    <dbReference type="NCBI Taxonomy" id="7936"/>
    <lineage>
        <taxon>Eukaryota</taxon>
        <taxon>Metazoa</taxon>
        <taxon>Chordata</taxon>
        <taxon>Craniata</taxon>
        <taxon>Vertebrata</taxon>
        <taxon>Euteleostomi</taxon>
        <taxon>Actinopterygii</taxon>
        <taxon>Neopterygii</taxon>
        <taxon>Teleostei</taxon>
        <taxon>Anguilliformes</taxon>
        <taxon>Anguillidae</taxon>
        <taxon>Anguilla</taxon>
    </lineage>
</organism>
<proteinExistence type="predicted"/>
<dbReference type="AlphaFoldDB" id="A0A0E9U9Q3"/>
<protein>
    <submittedName>
        <fullName evidence="1">Uncharacterized protein</fullName>
    </submittedName>
</protein>
<dbReference type="EMBL" id="GBXM01046884">
    <property type="protein sequence ID" value="JAH61693.1"/>
    <property type="molecule type" value="Transcribed_RNA"/>
</dbReference>
<sequence length="42" mass="4449">MSCIDGQRHSTGAAKEAANVTTLPPQCATLSFHMATSPIYKI</sequence>
<evidence type="ECO:0000313" key="1">
    <source>
        <dbReference type="EMBL" id="JAH61693.1"/>
    </source>
</evidence>
<accession>A0A0E9U9Q3</accession>